<evidence type="ECO:0000313" key="1">
    <source>
        <dbReference type="EMBL" id="CCI43409.1"/>
    </source>
</evidence>
<dbReference type="InParanoid" id="A0A024G9V2"/>
<dbReference type="AlphaFoldDB" id="A0A024G9V2"/>
<organism evidence="1 2">
    <name type="scientific">Albugo candida</name>
    <dbReference type="NCBI Taxonomy" id="65357"/>
    <lineage>
        <taxon>Eukaryota</taxon>
        <taxon>Sar</taxon>
        <taxon>Stramenopiles</taxon>
        <taxon>Oomycota</taxon>
        <taxon>Peronosporomycetes</taxon>
        <taxon>Albuginales</taxon>
        <taxon>Albuginaceae</taxon>
        <taxon>Albugo</taxon>
    </lineage>
</organism>
<proteinExistence type="predicted"/>
<sequence length="94" mass="10403">MDDSAFHVDRIAEENVEITCKQLRFAIDNSSKLVFGSIGSAKIDYDILDCAKDCSSGPSVAILRVKRCRPSSAFIDRFSFQTLSLTSETDMVAF</sequence>
<keyword evidence="2" id="KW-1185">Reference proteome</keyword>
<evidence type="ECO:0000313" key="2">
    <source>
        <dbReference type="Proteomes" id="UP000053237"/>
    </source>
</evidence>
<dbReference type="Proteomes" id="UP000053237">
    <property type="component" value="Unassembled WGS sequence"/>
</dbReference>
<dbReference type="EMBL" id="CAIX01000048">
    <property type="protein sequence ID" value="CCI43409.1"/>
    <property type="molecule type" value="Genomic_DNA"/>
</dbReference>
<name>A0A024G9V2_9STRA</name>
<protein>
    <submittedName>
        <fullName evidence="1">Uncharacterized protein</fullName>
    </submittedName>
</protein>
<gene>
    <name evidence="1" type="ORF">BN9_041930</name>
</gene>
<comment type="caution">
    <text evidence="1">The sequence shown here is derived from an EMBL/GenBank/DDBJ whole genome shotgun (WGS) entry which is preliminary data.</text>
</comment>
<dbReference type="OrthoDB" id="61519at2759"/>
<reference evidence="1 2" key="1">
    <citation type="submission" date="2012-05" db="EMBL/GenBank/DDBJ databases">
        <title>Recombination and specialization in a pathogen metapopulation.</title>
        <authorList>
            <person name="Gardiner A."/>
            <person name="Kemen E."/>
            <person name="Schultz-Larsen T."/>
            <person name="MacLean D."/>
            <person name="Van Oosterhout C."/>
            <person name="Jones J.D.G."/>
        </authorList>
    </citation>
    <scope>NUCLEOTIDE SEQUENCE [LARGE SCALE GENOMIC DNA]</scope>
    <source>
        <strain evidence="1 2">Ac Nc2</strain>
    </source>
</reference>
<accession>A0A024G9V2</accession>